<gene>
    <name evidence="5" type="ORF">J3U87_30015</name>
</gene>
<dbReference type="GO" id="GO:0009062">
    <property type="term" value="P:fatty acid catabolic process"/>
    <property type="evidence" value="ECO:0007669"/>
    <property type="project" value="TreeGrafter"/>
</dbReference>
<dbReference type="PROSITE" id="PS51770">
    <property type="entry name" value="HOTDOG_ACOT"/>
    <property type="match status" value="1"/>
</dbReference>
<evidence type="ECO:0000256" key="1">
    <source>
        <dbReference type="ARBA" id="ARBA00010458"/>
    </source>
</evidence>
<evidence type="ECO:0000259" key="4">
    <source>
        <dbReference type="PROSITE" id="PS51770"/>
    </source>
</evidence>
<dbReference type="PANTHER" id="PTHR11049">
    <property type="entry name" value="ACYL COENZYME A THIOESTER HYDROLASE"/>
    <property type="match status" value="1"/>
</dbReference>
<dbReference type="InterPro" id="IPR006683">
    <property type="entry name" value="Thioestr_dom"/>
</dbReference>
<dbReference type="AlphaFoldDB" id="A0A8A4TIG9"/>
<evidence type="ECO:0000256" key="2">
    <source>
        <dbReference type="ARBA" id="ARBA00022801"/>
    </source>
</evidence>
<keyword evidence="6" id="KW-1185">Reference proteome</keyword>
<dbReference type="KEGG" id="scor:J3U87_30015"/>
<dbReference type="CDD" id="cd03442">
    <property type="entry name" value="BFIT_BACH"/>
    <property type="match status" value="1"/>
</dbReference>
<dbReference type="InterPro" id="IPR033120">
    <property type="entry name" value="HOTDOG_ACOT"/>
</dbReference>
<dbReference type="InterPro" id="IPR029069">
    <property type="entry name" value="HotDog_dom_sf"/>
</dbReference>
<dbReference type="SUPFAM" id="SSF54637">
    <property type="entry name" value="Thioesterase/thiol ester dehydrase-isomerase"/>
    <property type="match status" value="1"/>
</dbReference>
<protein>
    <submittedName>
        <fullName evidence="5">Acyl-CoA thioesterase</fullName>
    </submittedName>
</protein>
<evidence type="ECO:0000313" key="6">
    <source>
        <dbReference type="Proteomes" id="UP000663929"/>
    </source>
</evidence>
<dbReference type="Gene3D" id="3.10.129.10">
    <property type="entry name" value="Hotdog Thioesterase"/>
    <property type="match status" value="1"/>
</dbReference>
<comment type="similarity">
    <text evidence="1">Belongs to the acyl coenzyme A hydrolase family.</text>
</comment>
<dbReference type="EMBL" id="CP071793">
    <property type="protein sequence ID" value="QTD49839.1"/>
    <property type="molecule type" value="Genomic_DNA"/>
</dbReference>
<dbReference type="PANTHER" id="PTHR11049:SF24">
    <property type="entry name" value="CYTOSOLIC ACYL COENZYME A THIOESTER HYDROLASE"/>
    <property type="match status" value="1"/>
</dbReference>
<name>A0A8A4TIG9_SULCO</name>
<dbReference type="GO" id="GO:0052816">
    <property type="term" value="F:long-chain fatty acyl-CoA hydrolase activity"/>
    <property type="evidence" value="ECO:0007669"/>
    <property type="project" value="TreeGrafter"/>
</dbReference>
<sequence>MQVETESRSPQTPVPDRDWLSMFEMVFPEKANHYSTLFGGQVMQLMDKAAFVVATREARRHVVTVSAEDVTFLAPVKVGHLVEVRARIAGIGRSSIRVETQLFSEDTLSTDRTLCARGHFVLVALNHQGRPVAVNAGGDA</sequence>
<dbReference type="GO" id="GO:0005829">
    <property type="term" value="C:cytosol"/>
    <property type="evidence" value="ECO:0007669"/>
    <property type="project" value="TreeGrafter"/>
</dbReference>
<reference evidence="5" key="1">
    <citation type="submission" date="2021-03" db="EMBL/GenBank/DDBJ databases">
        <title>Acanthopleuribacteraceae sp. M133.</title>
        <authorList>
            <person name="Wang G."/>
        </authorList>
    </citation>
    <scope>NUCLEOTIDE SEQUENCE</scope>
    <source>
        <strain evidence="5">M133</strain>
    </source>
</reference>
<keyword evidence="2 3" id="KW-0378">Hydrolase</keyword>
<evidence type="ECO:0000256" key="3">
    <source>
        <dbReference type="PROSITE-ProRule" id="PRU01106"/>
    </source>
</evidence>
<organism evidence="5 6">
    <name type="scientific">Sulfidibacter corallicola</name>
    <dbReference type="NCBI Taxonomy" id="2818388"/>
    <lineage>
        <taxon>Bacteria</taxon>
        <taxon>Pseudomonadati</taxon>
        <taxon>Acidobacteriota</taxon>
        <taxon>Holophagae</taxon>
        <taxon>Acanthopleuribacterales</taxon>
        <taxon>Acanthopleuribacteraceae</taxon>
        <taxon>Sulfidibacter</taxon>
    </lineage>
</organism>
<feature type="domain" description="HotDog ACOT-type" evidence="4">
    <location>
        <begin position="16"/>
        <end position="128"/>
    </location>
</feature>
<proteinExistence type="inferred from homology"/>
<dbReference type="Proteomes" id="UP000663929">
    <property type="component" value="Chromosome"/>
</dbReference>
<dbReference type="Pfam" id="PF03061">
    <property type="entry name" value="4HBT"/>
    <property type="match status" value="1"/>
</dbReference>
<evidence type="ECO:0000313" key="5">
    <source>
        <dbReference type="EMBL" id="QTD49839.1"/>
    </source>
</evidence>
<dbReference type="RefSeq" id="WP_237379471.1">
    <property type="nucleotide sequence ID" value="NZ_CP071793.1"/>
</dbReference>
<accession>A0A8A4TIG9</accession>
<dbReference type="GO" id="GO:0006637">
    <property type="term" value="P:acyl-CoA metabolic process"/>
    <property type="evidence" value="ECO:0007669"/>
    <property type="project" value="TreeGrafter"/>
</dbReference>
<dbReference type="InterPro" id="IPR040170">
    <property type="entry name" value="Cytosol_ACT"/>
</dbReference>